<evidence type="ECO:0000256" key="3">
    <source>
        <dbReference type="ARBA" id="ARBA00001970"/>
    </source>
</evidence>
<evidence type="ECO:0000256" key="8">
    <source>
        <dbReference type="ARBA" id="ARBA00023002"/>
    </source>
</evidence>
<dbReference type="InterPro" id="IPR002016">
    <property type="entry name" value="Haem_peroxidase"/>
</dbReference>
<dbReference type="GO" id="GO:0020037">
    <property type="term" value="F:heme binding"/>
    <property type="evidence" value="ECO:0007669"/>
    <property type="project" value="InterPro"/>
</dbReference>
<dbReference type="InterPro" id="IPR010255">
    <property type="entry name" value="Haem_peroxidase_sf"/>
</dbReference>
<dbReference type="Pfam" id="PF00141">
    <property type="entry name" value="peroxidase"/>
    <property type="match status" value="1"/>
</dbReference>
<keyword evidence="6" id="KW-0349">Heme</keyword>
<sequence>MSPPESTSPPESLVARGNPADPAPTPTTHQAVSFGWRAPGTTSERFPGARTRTLARRLNAKAQLESMCPGVVSCADIVAMAARDAVALVETGRKDGLVSRMELAARMPDVQDSIQILKQKFIEKGVMSILIAIRSHEYERFQID</sequence>
<evidence type="ECO:0000256" key="5">
    <source>
        <dbReference type="ARBA" id="ARBA00022559"/>
    </source>
</evidence>
<dbReference type="STRING" id="35608.A0A2U1NHN5"/>
<organism evidence="14 15">
    <name type="scientific">Artemisia annua</name>
    <name type="common">Sweet wormwood</name>
    <dbReference type="NCBI Taxonomy" id="35608"/>
    <lineage>
        <taxon>Eukaryota</taxon>
        <taxon>Viridiplantae</taxon>
        <taxon>Streptophyta</taxon>
        <taxon>Embryophyta</taxon>
        <taxon>Tracheophyta</taxon>
        <taxon>Spermatophyta</taxon>
        <taxon>Magnoliopsida</taxon>
        <taxon>eudicotyledons</taxon>
        <taxon>Gunneridae</taxon>
        <taxon>Pentapetalae</taxon>
        <taxon>asterids</taxon>
        <taxon>campanulids</taxon>
        <taxon>Asterales</taxon>
        <taxon>Asteraceae</taxon>
        <taxon>Asteroideae</taxon>
        <taxon>Anthemideae</taxon>
        <taxon>Artemisiinae</taxon>
        <taxon>Artemisia</taxon>
    </lineage>
</organism>
<evidence type="ECO:0000256" key="10">
    <source>
        <dbReference type="PIRSR" id="PIRSR600823-2"/>
    </source>
</evidence>
<evidence type="ECO:0000256" key="6">
    <source>
        <dbReference type="ARBA" id="ARBA00022617"/>
    </source>
</evidence>
<comment type="cofactor">
    <cofactor evidence="3">
        <name>heme b</name>
        <dbReference type="ChEBI" id="CHEBI:60344"/>
    </cofactor>
</comment>
<dbReference type="Gene3D" id="1.10.520.10">
    <property type="match status" value="1"/>
</dbReference>
<evidence type="ECO:0000256" key="2">
    <source>
        <dbReference type="ARBA" id="ARBA00001913"/>
    </source>
</evidence>
<feature type="binding site" evidence="10">
    <location>
        <position position="108"/>
    </location>
    <ligand>
        <name>substrate</name>
    </ligand>
</feature>
<keyword evidence="8" id="KW-0560">Oxidoreductase</keyword>
<comment type="catalytic activity">
    <reaction evidence="1">
        <text>2 a phenolic donor + H2O2 = 2 a phenolic radical donor + 2 H2O</text>
        <dbReference type="Rhea" id="RHEA:56136"/>
        <dbReference type="ChEBI" id="CHEBI:15377"/>
        <dbReference type="ChEBI" id="CHEBI:16240"/>
        <dbReference type="ChEBI" id="CHEBI:139520"/>
        <dbReference type="ChEBI" id="CHEBI:139521"/>
        <dbReference type="EC" id="1.11.1.7"/>
    </reaction>
</comment>
<evidence type="ECO:0000313" key="15">
    <source>
        <dbReference type="Proteomes" id="UP000245207"/>
    </source>
</evidence>
<comment type="caution">
    <text evidence="14">The sequence shown here is derived from an EMBL/GenBank/DDBJ whole genome shotgun (WGS) entry which is preliminary data.</text>
</comment>
<dbReference type="GO" id="GO:0046872">
    <property type="term" value="F:metal ion binding"/>
    <property type="evidence" value="ECO:0007669"/>
    <property type="project" value="UniProtKB-KW"/>
</dbReference>
<proteinExistence type="inferred from homology"/>
<keyword evidence="15" id="KW-1185">Reference proteome</keyword>
<dbReference type="EMBL" id="PKPP01002804">
    <property type="protein sequence ID" value="PWA73019.1"/>
    <property type="molecule type" value="Genomic_DNA"/>
</dbReference>
<reference evidence="14 15" key="1">
    <citation type="journal article" date="2018" name="Mol. Plant">
        <title>The genome of Artemisia annua provides insight into the evolution of Asteraceae family and artemisinin biosynthesis.</title>
        <authorList>
            <person name="Shen Q."/>
            <person name="Zhang L."/>
            <person name="Liao Z."/>
            <person name="Wang S."/>
            <person name="Yan T."/>
            <person name="Shi P."/>
            <person name="Liu M."/>
            <person name="Fu X."/>
            <person name="Pan Q."/>
            <person name="Wang Y."/>
            <person name="Lv Z."/>
            <person name="Lu X."/>
            <person name="Zhang F."/>
            <person name="Jiang W."/>
            <person name="Ma Y."/>
            <person name="Chen M."/>
            <person name="Hao X."/>
            <person name="Li L."/>
            <person name="Tang Y."/>
            <person name="Lv G."/>
            <person name="Zhou Y."/>
            <person name="Sun X."/>
            <person name="Brodelius P.E."/>
            <person name="Rose J.K.C."/>
            <person name="Tang K."/>
        </authorList>
    </citation>
    <scope>NUCLEOTIDE SEQUENCE [LARGE SCALE GENOMIC DNA]</scope>
    <source>
        <strain evidence="15">cv. Huhao1</strain>
        <tissue evidence="14">Leaf</tissue>
    </source>
</reference>
<evidence type="ECO:0000256" key="12">
    <source>
        <dbReference type="SAM" id="MobiDB-lite"/>
    </source>
</evidence>
<dbReference type="AlphaFoldDB" id="A0A2U1NHN5"/>
<keyword evidence="5 14" id="KW-0575">Peroxidase</keyword>
<dbReference type="Proteomes" id="UP000245207">
    <property type="component" value="Unassembled WGS sequence"/>
</dbReference>
<gene>
    <name evidence="14" type="ORF">CTI12_AA263060</name>
</gene>
<dbReference type="Gene3D" id="1.10.420.10">
    <property type="entry name" value="Peroxidase, domain 2"/>
    <property type="match status" value="1"/>
</dbReference>
<evidence type="ECO:0000256" key="7">
    <source>
        <dbReference type="ARBA" id="ARBA00022723"/>
    </source>
</evidence>
<dbReference type="OrthoDB" id="2113341at2759"/>
<comment type="cofactor">
    <cofactor evidence="2">
        <name>Ca(2+)</name>
        <dbReference type="ChEBI" id="CHEBI:29108"/>
    </cofactor>
</comment>
<comment type="similarity">
    <text evidence="11">Belongs to the peroxidase family.</text>
</comment>
<evidence type="ECO:0000313" key="14">
    <source>
        <dbReference type="EMBL" id="PWA73019.1"/>
    </source>
</evidence>
<dbReference type="InterPro" id="IPR000823">
    <property type="entry name" value="Peroxidase_pln"/>
</dbReference>
<feature type="region of interest" description="Disordered" evidence="12">
    <location>
        <begin position="1"/>
        <end position="33"/>
    </location>
</feature>
<name>A0A2U1NHN5_ARTAN</name>
<dbReference type="SUPFAM" id="SSF48113">
    <property type="entry name" value="Heme-dependent peroxidases"/>
    <property type="match status" value="1"/>
</dbReference>
<evidence type="ECO:0000256" key="9">
    <source>
        <dbReference type="ARBA" id="ARBA00023004"/>
    </source>
</evidence>
<evidence type="ECO:0000256" key="11">
    <source>
        <dbReference type="RuleBase" id="RU004241"/>
    </source>
</evidence>
<dbReference type="EC" id="1.11.1.7" evidence="4"/>
<dbReference type="PANTHER" id="PTHR31235">
    <property type="entry name" value="PEROXIDASE 25-RELATED"/>
    <property type="match status" value="1"/>
</dbReference>
<evidence type="ECO:0000259" key="13">
    <source>
        <dbReference type="PROSITE" id="PS50873"/>
    </source>
</evidence>
<evidence type="ECO:0000256" key="4">
    <source>
        <dbReference type="ARBA" id="ARBA00012313"/>
    </source>
</evidence>
<feature type="domain" description="Plant heme peroxidase family profile" evidence="13">
    <location>
        <begin position="59"/>
        <end position="126"/>
    </location>
</feature>
<accession>A0A2U1NHN5</accession>
<keyword evidence="9" id="KW-0408">Iron</keyword>
<dbReference type="GO" id="GO:0140825">
    <property type="term" value="F:lactoperoxidase activity"/>
    <property type="evidence" value="ECO:0007669"/>
    <property type="project" value="UniProtKB-EC"/>
</dbReference>
<protein>
    <recommendedName>
        <fullName evidence="4">peroxidase</fullName>
        <ecNumber evidence="4">1.11.1.7</ecNumber>
    </recommendedName>
</protein>
<dbReference type="GO" id="GO:0006979">
    <property type="term" value="P:response to oxidative stress"/>
    <property type="evidence" value="ECO:0007669"/>
    <property type="project" value="InterPro"/>
</dbReference>
<keyword evidence="7" id="KW-0479">Metal-binding</keyword>
<dbReference type="PROSITE" id="PS50873">
    <property type="entry name" value="PEROXIDASE_4"/>
    <property type="match status" value="1"/>
</dbReference>
<evidence type="ECO:0000256" key="1">
    <source>
        <dbReference type="ARBA" id="ARBA00000189"/>
    </source>
</evidence>